<dbReference type="AlphaFoldDB" id="C5T1S3"/>
<evidence type="ECO:0000313" key="2">
    <source>
        <dbReference type="Proteomes" id="UP000003856"/>
    </source>
</evidence>
<reference evidence="1 2" key="1">
    <citation type="submission" date="2009-05" db="EMBL/GenBank/DDBJ databases">
        <title>The draft genome of Acidovorax delafieldii 2AN.</title>
        <authorList>
            <consortium name="US DOE Joint Genome Institute (JGI-PGF)"/>
            <person name="Lucas S."/>
            <person name="Copeland A."/>
            <person name="Lapidus A."/>
            <person name="Glavina del Rio T."/>
            <person name="Tice H."/>
            <person name="Bruce D."/>
            <person name="Goodwin L."/>
            <person name="Pitluck S."/>
            <person name="Larimer F."/>
            <person name="Land M.L."/>
            <person name="Hauser L."/>
            <person name="Shelobolina E.S."/>
            <person name="Picardal F."/>
            <person name="Roden E."/>
            <person name="Emerson D."/>
        </authorList>
    </citation>
    <scope>NUCLEOTIDE SEQUENCE [LARGE SCALE GENOMIC DNA]</scope>
    <source>
        <strain evidence="1 2">2AN</strain>
    </source>
</reference>
<dbReference type="PATRIC" id="fig|573060.9.peg.4280"/>
<dbReference type="RefSeq" id="WP_005793742.1">
    <property type="nucleotide sequence ID" value="NZ_ACQT01000014.1"/>
</dbReference>
<dbReference type="EMBL" id="ACQT01000014">
    <property type="protein sequence ID" value="EER61518.1"/>
    <property type="molecule type" value="Genomic_DNA"/>
</dbReference>
<organism evidence="1 2">
    <name type="scientific">Acidovorax delafieldii 2AN</name>
    <dbReference type="NCBI Taxonomy" id="573060"/>
    <lineage>
        <taxon>Bacteria</taxon>
        <taxon>Pseudomonadati</taxon>
        <taxon>Pseudomonadota</taxon>
        <taxon>Betaproteobacteria</taxon>
        <taxon>Burkholderiales</taxon>
        <taxon>Comamonadaceae</taxon>
        <taxon>Acidovorax</taxon>
    </lineage>
</organism>
<protein>
    <submittedName>
        <fullName evidence="1">Uncharacterized protein</fullName>
    </submittedName>
</protein>
<accession>C5T1S3</accession>
<name>C5T1S3_ACIDE</name>
<dbReference type="Proteomes" id="UP000003856">
    <property type="component" value="Unassembled WGS sequence"/>
</dbReference>
<proteinExistence type="predicted"/>
<gene>
    <name evidence="1" type="ORF">AcdelDRAFT_0853</name>
</gene>
<evidence type="ECO:0000313" key="1">
    <source>
        <dbReference type="EMBL" id="EER61518.1"/>
    </source>
</evidence>
<sequence length="97" mass="10453">MAIEGTTFTVAGTSDYPVCDCCGKTNLTRAVMVRNECGEEFNVGCICASKVLRQRYQGKKVKLSTAAVISIGKAARASKEWKERNGYGAHSFQLVAA</sequence>
<keyword evidence="2" id="KW-1185">Reference proteome</keyword>
<comment type="caution">
    <text evidence="1">The sequence shown here is derived from an EMBL/GenBank/DDBJ whole genome shotgun (WGS) entry which is preliminary data.</text>
</comment>